<feature type="chain" id="PRO_5043364920" evidence="1">
    <location>
        <begin position="27"/>
        <end position="102"/>
    </location>
</feature>
<evidence type="ECO:0000313" key="3">
    <source>
        <dbReference type="Proteomes" id="UP001359886"/>
    </source>
</evidence>
<keyword evidence="1" id="KW-0732">Signal</keyword>
<dbReference type="Proteomes" id="UP001359886">
    <property type="component" value="Unassembled WGS sequence"/>
</dbReference>
<proteinExistence type="predicted"/>
<dbReference type="AlphaFoldDB" id="A0AAW9RCC6"/>
<reference evidence="2 3" key="1">
    <citation type="submission" date="2024-02" db="EMBL/GenBank/DDBJ databases">
        <title>A novel Wenzhouxiangellaceae bacterium, isolated from coastal sediments.</title>
        <authorList>
            <person name="Du Z.-J."/>
            <person name="Ye Y.-Q."/>
            <person name="Zhang X.-Y."/>
        </authorList>
    </citation>
    <scope>NUCLEOTIDE SEQUENCE [LARGE SCALE GENOMIC DNA]</scope>
    <source>
        <strain evidence="2 3">CH-27</strain>
    </source>
</reference>
<evidence type="ECO:0000313" key="2">
    <source>
        <dbReference type="EMBL" id="MEJ8566554.1"/>
    </source>
</evidence>
<dbReference type="EMBL" id="JAZHOG010000001">
    <property type="protein sequence ID" value="MEJ8566554.1"/>
    <property type="molecule type" value="Genomic_DNA"/>
</dbReference>
<evidence type="ECO:0000256" key="1">
    <source>
        <dbReference type="SAM" id="SignalP"/>
    </source>
</evidence>
<keyword evidence="3" id="KW-1185">Reference proteome</keyword>
<comment type="caution">
    <text evidence="2">The sequence shown here is derived from an EMBL/GenBank/DDBJ whole genome shotgun (WGS) entry which is preliminary data.</text>
</comment>
<feature type="signal peptide" evidence="1">
    <location>
        <begin position="1"/>
        <end position="26"/>
    </location>
</feature>
<accession>A0AAW9RCC6</accession>
<name>A0AAW9RCC6_9GAMM</name>
<sequence length="102" mass="10592">MNSRLRTQAIALIGVVAAALSGPTAAVVEDIRNATPNPITIGEETSFSVDVDAFLTALAWESTAIYVDAQFYICVNQPNPGYGPGSGPVTEAITVPVMAPLD</sequence>
<protein>
    <submittedName>
        <fullName evidence="2">Uncharacterized protein</fullName>
    </submittedName>
</protein>
<organism evidence="2 3">
    <name type="scientific">Elongatibacter sediminis</name>
    <dbReference type="NCBI Taxonomy" id="3119006"/>
    <lineage>
        <taxon>Bacteria</taxon>
        <taxon>Pseudomonadati</taxon>
        <taxon>Pseudomonadota</taxon>
        <taxon>Gammaproteobacteria</taxon>
        <taxon>Chromatiales</taxon>
        <taxon>Wenzhouxiangellaceae</taxon>
        <taxon>Elongatibacter</taxon>
    </lineage>
</organism>
<dbReference type="RefSeq" id="WP_354693871.1">
    <property type="nucleotide sequence ID" value="NZ_JAZHOG010000001.1"/>
</dbReference>
<gene>
    <name evidence="2" type="ORF">V3330_02845</name>
</gene>